<evidence type="ECO:0000256" key="2">
    <source>
        <dbReference type="ARBA" id="ARBA00006375"/>
    </source>
</evidence>
<sequence>MVGYTKKYENFSSTDYVLAGASSGFITRALCQPLDVLKIRFQLQVEPIDRLAASKYQSLFQALRIILREEGVKALWKGHVPAQWLSIIYGMVQFSTYEYLDKQVHLLEVNNPRYSYFLNFACGTVSGCAATVISFPFDVTRTRLVAQSEQKMIYKGTIHSWQNILQKERPLTLFRGLLPTFLQVGPHAGAQFACYKLFNDLHKIVFKNEETTFSSSFVSGSLAGLCAKTAIYPFDLVKKRMQIQGFEEGRKIFGKLFYCKGMLDALKRIYLGEGASGFFKGLSPSLVKAVVTTGMYFSTYEMSCELINDLK</sequence>
<keyword evidence="7" id="KW-0496">Mitochondrion</keyword>
<comment type="catalytic activity">
    <reaction evidence="12">
        <text>thiamine phosphate(out) + thiamine diphosphate(in) = thiamine phosphate(in) + thiamine diphosphate(out)</text>
        <dbReference type="Rhea" id="RHEA:73383"/>
        <dbReference type="ChEBI" id="CHEBI:37575"/>
        <dbReference type="ChEBI" id="CHEBI:58937"/>
    </reaction>
</comment>
<dbReference type="FunFam" id="1.50.40.10:FF:000011">
    <property type="entry name" value="Mitochondrial thiamine pyrophosphate carrier 1"/>
    <property type="match status" value="1"/>
</dbReference>
<feature type="repeat" description="Solcar" evidence="13">
    <location>
        <begin position="114"/>
        <end position="201"/>
    </location>
</feature>
<evidence type="ECO:0000256" key="6">
    <source>
        <dbReference type="ARBA" id="ARBA00022989"/>
    </source>
</evidence>
<evidence type="ECO:0000313" key="15">
    <source>
        <dbReference type="EMBL" id="CAH1105918.1"/>
    </source>
</evidence>
<gene>
    <name evidence="15" type="ORF">PSYICH_LOCUS7262</name>
</gene>
<proteinExistence type="inferred from homology"/>
<evidence type="ECO:0000256" key="5">
    <source>
        <dbReference type="ARBA" id="ARBA00022737"/>
    </source>
</evidence>
<dbReference type="AlphaFoldDB" id="A0A9P0GAE0"/>
<comment type="similarity">
    <text evidence="2 14">Belongs to the mitochondrial carrier (TC 2.A.29) family.</text>
</comment>
<feature type="repeat" description="Solcar" evidence="13">
    <location>
        <begin position="211"/>
        <end position="306"/>
    </location>
</feature>
<feature type="repeat" description="Solcar" evidence="13">
    <location>
        <begin position="11"/>
        <end position="103"/>
    </location>
</feature>
<evidence type="ECO:0000256" key="11">
    <source>
        <dbReference type="ARBA" id="ARBA00041879"/>
    </source>
</evidence>
<evidence type="ECO:0000313" key="16">
    <source>
        <dbReference type="Proteomes" id="UP001153636"/>
    </source>
</evidence>
<evidence type="ECO:0000256" key="13">
    <source>
        <dbReference type="PROSITE-ProRule" id="PRU00282"/>
    </source>
</evidence>
<comment type="subcellular location">
    <subcellularLocation>
        <location evidence="1">Mitochondrion membrane</location>
        <topology evidence="1">Multi-pass membrane protein</topology>
    </subcellularLocation>
</comment>
<keyword evidence="16" id="KW-1185">Reference proteome</keyword>
<organism evidence="15 16">
    <name type="scientific">Psylliodes chrysocephalus</name>
    <dbReference type="NCBI Taxonomy" id="3402493"/>
    <lineage>
        <taxon>Eukaryota</taxon>
        <taxon>Metazoa</taxon>
        <taxon>Ecdysozoa</taxon>
        <taxon>Arthropoda</taxon>
        <taxon>Hexapoda</taxon>
        <taxon>Insecta</taxon>
        <taxon>Pterygota</taxon>
        <taxon>Neoptera</taxon>
        <taxon>Endopterygota</taxon>
        <taxon>Coleoptera</taxon>
        <taxon>Polyphaga</taxon>
        <taxon>Cucujiformia</taxon>
        <taxon>Chrysomeloidea</taxon>
        <taxon>Chrysomelidae</taxon>
        <taxon>Galerucinae</taxon>
        <taxon>Alticini</taxon>
        <taxon>Psylliodes</taxon>
    </lineage>
</organism>
<dbReference type="InterPro" id="IPR002067">
    <property type="entry name" value="MCP"/>
</dbReference>
<dbReference type="InterPro" id="IPR018108">
    <property type="entry name" value="MCP_transmembrane"/>
</dbReference>
<dbReference type="PROSITE" id="PS50920">
    <property type="entry name" value="SOLCAR"/>
    <property type="match status" value="3"/>
</dbReference>
<dbReference type="GO" id="GO:0090422">
    <property type="term" value="F:thiamine pyrophosphate transmembrane transporter activity"/>
    <property type="evidence" value="ECO:0007669"/>
    <property type="project" value="UniProtKB-ARBA"/>
</dbReference>
<evidence type="ECO:0000256" key="3">
    <source>
        <dbReference type="ARBA" id="ARBA00022448"/>
    </source>
</evidence>
<dbReference type="EMBL" id="OV651814">
    <property type="protein sequence ID" value="CAH1105918.1"/>
    <property type="molecule type" value="Genomic_DNA"/>
</dbReference>
<keyword evidence="4 13" id="KW-0812">Transmembrane</keyword>
<evidence type="ECO:0000256" key="7">
    <source>
        <dbReference type="ARBA" id="ARBA00023128"/>
    </source>
</evidence>
<keyword evidence="3 14" id="KW-0813">Transport</keyword>
<comment type="function">
    <text evidence="9">Mitochondrial transporter mediating uptake of thiamine diphosphate into mitochondria. It is not clear if the antiporter activity is affected by the membrane potential or by the proton electrochemical gradient.</text>
</comment>
<evidence type="ECO:0000256" key="12">
    <source>
        <dbReference type="ARBA" id="ARBA00050799"/>
    </source>
</evidence>
<dbReference type="PANTHER" id="PTHR24089">
    <property type="entry name" value="SOLUTE CARRIER FAMILY 25"/>
    <property type="match status" value="1"/>
</dbReference>
<dbReference type="OrthoDB" id="18574at2759"/>
<dbReference type="InterPro" id="IPR023395">
    <property type="entry name" value="MCP_dom_sf"/>
</dbReference>
<dbReference type="Proteomes" id="UP001153636">
    <property type="component" value="Chromosome 2"/>
</dbReference>
<evidence type="ECO:0000256" key="10">
    <source>
        <dbReference type="ARBA" id="ARBA00040836"/>
    </source>
</evidence>
<keyword evidence="6" id="KW-1133">Transmembrane helix</keyword>
<evidence type="ECO:0000256" key="8">
    <source>
        <dbReference type="ARBA" id="ARBA00023136"/>
    </source>
</evidence>
<dbReference type="Pfam" id="PF00153">
    <property type="entry name" value="Mito_carr"/>
    <property type="match status" value="3"/>
</dbReference>
<accession>A0A9P0GAE0</accession>
<evidence type="ECO:0000256" key="14">
    <source>
        <dbReference type="RuleBase" id="RU000488"/>
    </source>
</evidence>
<protein>
    <recommendedName>
        <fullName evidence="10">Mitochondrial thiamine pyrophosphate carrier</fullName>
    </recommendedName>
    <alternativeName>
        <fullName evidence="11">Solute carrier family 25 member 19</fullName>
    </alternativeName>
</protein>
<evidence type="ECO:0000256" key="4">
    <source>
        <dbReference type="ARBA" id="ARBA00022692"/>
    </source>
</evidence>
<evidence type="ECO:0000256" key="1">
    <source>
        <dbReference type="ARBA" id="ARBA00004225"/>
    </source>
</evidence>
<reference evidence="15" key="1">
    <citation type="submission" date="2022-01" db="EMBL/GenBank/DDBJ databases">
        <authorList>
            <person name="King R."/>
        </authorList>
    </citation>
    <scope>NUCLEOTIDE SEQUENCE</scope>
</reference>
<evidence type="ECO:0000256" key="9">
    <source>
        <dbReference type="ARBA" id="ARBA00037549"/>
    </source>
</evidence>
<dbReference type="SUPFAM" id="SSF103506">
    <property type="entry name" value="Mitochondrial carrier"/>
    <property type="match status" value="1"/>
</dbReference>
<dbReference type="Gene3D" id="1.50.40.10">
    <property type="entry name" value="Mitochondrial carrier domain"/>
    <property type="match status" value="1"/>
</dbReference>
<keyword evidence="5" id="KW-0677">Repeat</keyword>
<name>A0A9P0GAE0_9CUCU</name>
<dbReference type="PRINTS" id="PR00926">
    <property type="entry name" value="MITOCARRIER"/>
</dbReference>
<keyword evidence="8 13" id="KW-0472">Membrane</keyword>
<dbReference type="GO" id="GO:0031966">
    <property type="term" value="C:mitochondrial membrane"/>
    <property type="evidence" value="ECO:0007669"/>
    <property type="project" value="UniProtKB-SubCell"/>
</dbReference>